<evidence type="ECO:0000256" key="6">
    <source>
        <dbReference type="ARBA" id="ARBA00023136"/>
    </source>
</evidence>
<dbReference type="RefSeq" id="WP_184209610.1">
    <property type="nucleotide sequence ID" value="NZ_JACHIF010000005.1"/>
</dbReference>
<dbReference type="Pfam" id="PF03062">
    <property type="entry name" value="MBOAT"/>
    <property type="match status" value="1"/>
</dbReference>
<dbReference type="PIRSF" id="PIRSF500217">
    <property type="entry name" value="AlgI"/>
    <property type="match status" value="1"/>
</dbReference>
<proteinExistence type="inferred from homology"/>
<comment type="subcellular location">
    <subcellularLocation>
        <location evidence="1">Cell membrane</location>
        <topology evidence="1">Multi-pass membrane protein</topology>
    </subcellularLocation>
</comment>
<evidence type="ECO:0000256" key="4">
    <source>
        <dbReference type="ARBA" id="ARBA00022692"/>
    </source>
</evidence>
<dbReference type="EMBL" id="JACHIF010000005">
    <property type="protein sequence ID" value="MBB5038631.1"/>
    <property type="molecule type" value="Genomic_DNA"/>
</dbReference>
<evidence type="ECO:0000313" key="10">
    <source>
        <dbReference type="Proteomes" id="UP000534294"/>
    </source>
</evidence>
<evidence type="ECO:0000256" key="7">
    <source>
        <dbReference type="PIRNR" id="PIRNR016636"/>
    </source>
</evidence>
<feature type="transmembrane region" description="Helical" evidence="8">
    <location>
        <begin position="335"/>
        <end position="352"/>
    </location>
</feature>
<feature type="transmembrane region" description="Helical" evidence="8">
    <location>
        <begin position="310"/>
        <end position="329"/>
    </location>
</feature>
<dbReference type="PIRSF" id="PIRSF016636">
    <property type="entry name" value="AlgI_DltB"/>
    <property type="match status" value="1"/>
</dbReference>
<dbReference type="GO" id="GO:0016746">
    <property type="term" value="F:acyltransferase activity"/>
    <property type="evidence" value="ECO:0007669"/>
    <property type="project" value="UniProtKB-KW"/>
</dbReference>
<accession>A0A7W8DR78</accession>
<feature type="transmembrane region" description="Helical" evidence="8">
    <location>
        <begin position="49"/>
        <end position="65"/>
    </location>
</feature>
<feature type="transmembrane region" description="Helical" evidence="8">
    <location>
        <begin position="412"/>
        <end position="434"/>
    </location>
</feature>
<keyword evidence="7 9" id="KW-0012">Acyltransferase</keyword>
<keyword evidence="5 8" id="KW-1133">Transmembrane helix</keyword>
<evidence type="ECO:0000313" key="9">
    <source>
        <dbReference type="EMBL" id="MBB5038631.1"/>
    </source>
</evidence>
<keyword evidence="3 7" id="KW-1003">Cell membrane</keyword>
<dbReference type="InterPro" id="IPR004299">
    <property type="entry name" value="MBOAT_fam"/>
</dbReference>
<feature type="transmembrane region" description="Helical" evidence="8">
    <location>
        <begin position="446"/>
        <end position="465"/>
    </location>
</feature>
<evidence type="ECO:0000256" key="1">
    <source>
        <dbReference type="ARBA" id="ARBA00004651"/>
    </source>
</evidence>
<dbReference type="GO" id="GO:0042121">
    <property type="term" value="P:alginic acid biosynthetic process"/>
    <property type="evidence" value="ECO:0007669"/>
    <property type="project" value="InterPro"/>
</dbReference>
<reference evidence="9 10" key="1">
    <citation type="submission" date="2020-08" db="EMBL/GenBank/DDBJ databases">
        <title>Genomic Encyclopedia of Type Strains, Phase IV (KMG-IV): sequencing the most valuable type-strain genomes for metagenomic binning, comparative biology and taxonomic classification.</title>
        <authorList>
            <person name="Goeker M."/>
        </authorList>
    </citation>
    <scope>NUCLEOTIDE SEQUENCE [LARGE SCALE GENOMIC DNA]</scope>
    <source>
        <strain evidence="9 10">DSM 12251</strain>
    </source>
</reference>
<organism evidence="9 10">
    <name type="scientific">Prosthecobacter dejongeii</name>
    <dbReference type="NCBI Taxonomy" id="48465"/>
    <lineage>
        <taxon>Bacteria</taxon>
        <taxon>Pseudomonadati</taxon>
        <taxon>Verrucomicrobiota</taxon>
        <taxon>Verrucomicrobiia</taxon>
        <taxon>Verrucomicrobiales</taxon>
        <taxon>Verrucomicrobiaceae</taxon>
        <taxon>Prosthecobacter</taxon>
    </lineage>
</organism>
<dbReference type="InterPro" id="IPR028362">
    <property type="entry name" value="AlgI"/>
</dbReference>
<evidence type="ECO:0000256" key="3">
    <source>
        <dbReference type="ARBA" id="ARBA00022475"/>
    </source>
</evidence>
<name>A0A7W8DR78_9BACT</name>
<evidence type="ECO:0000256" key="8">
    <source>
        <dbReference type="SAM" id="Phobius"/>
    </source>
</evidence>
<keyword evidence="10" id="KW-1185">Reference proteome</keyword>
<dbReference type="GO" id="GO:0005886">
    <property type="term" value="C:plasma membrane"/>
    <property type="evidence" value="ECO:0007669"/>
    <property type="project" value="UniProtKB-SubCell"/>
</dbReference>
<dbReference type="PANTHER" id="PTHR13285">
    <property type="entry name" value="ACYLTRANSFERASE"/>
    <property type="match status" value="1"/>
</dbReference>
<dbReference type="InterPro" id="IPR051085">
    <property type="entry name" value="MB_O-acyltransferase"/>
</dbReference>
<feature type="transmembrane region" description="Helical" evidence="8">
    <location>
        <begin position="373"/>
        <end position="392"/>
    </location>
</feature>
<evidence type="ECO:0000256" key="5">
    <source>
        <dbReference type="ARBA" id="ARBA00022989"/>
    </source>
</evidence>
<protein>
    <submittedName>
        <fullName evidence="9">D-alanyl-lipoteichoic acid acyltransferase DltB (MBOAT superfamily)</fullName>
    </submittedName>
</protein>
<sequence length="478" mass="55649">MLFHTLTFWVFFALFLAIYWRLGLRGQNILLLVATNFFYGWWDWRFLPLIWYLVSVDFFIGRQLGRESRPSFRKGWVALSLISNLGLLFVFKYLNFFAGETCHLMGLFGYACDVPGWIKNIILPLGISFHTFQTVSYIMDVYRRKEAPVQRWVDYALFCGFFPQLLAGPIERSSTLMPQLFTPRQPLSADDFSEGLYHLMVGFFKKVVIADNMAVLVNHIFSLPPEQLSAWEVLLGSYAFAFQVYGDFSGYSSMAQGIAKWMGFNLSWNFKIPFLATSPQVFWQRWHITLSTWLRDYLFMPLMRMTWLQGMTKVYAVAIIVQLASGVWHGANWTFLFWGLLHGVYLCLQLWLTRRGWFAEPPAGSSLLRRMPWIIGTFHLMCVGMILFRADNIGQAGALFMAFGSRWQITEFVIYGLAQLLLFAGPLMVFEGWLETKKDHLALLKVSWPARTSVYAVMLLMIWFLPPENTHEFIYFQF</sequence>
<dbReference type="InterPro" id="IPR024194">
    <property type="entry name" value="Ac/AlaTfrase_AlgI/DltB"/>
</dbReference>
<comment type="similarity">
    <text evidence="2 7">Belongs to the membrane-bound acyltransferase family.</text>
</comment>
<keyword evidence="4 8" id="KW-0812">Transmembrane</keyword>
<dbReference type="Proteomes" id="UP000534294">
    <property type="component" value="Unassembled WGS sequence"/>
</dbReference>
<feature type="transmembrane region" description="Helical" evidence="8">
    <location>
        <begin position="77"/>
        <end position="97"/>
    </location>
</feature>
<keyword evidence="7 9" id="KW-0808">Transferase</keyword>
<dbReference type="AlphaFoldDB" id="A0A7W8DR78"/>
<keyword evidence="6 7" id="KW-0472">Membrane</keyword>
<comment type="caution">
    <text evidence="9">The sequence shown here is derived from an EMBL/GenBank/DDBJ whole genome shotgun (WGS) entry which is preliminary data.</text>
</comment>
<gene>
    <name evidence="9" type="ORF">HNQ64_002894</name>
</gene>
<evidence type="ECO:0000256" key="2">
    <source>
        <dbReference type="ARBA" id="ARBA00010323"/>
    </source>
</evidence>
<dbReference type="PANTHER" id="PTHR13285:SF18">
    <property type="entry name" value="PROTEIN-CYSTEINE N-PALMITOYLTRANSFERASE RASP"/>
    <property type="match status" value="1"/>
</dbReference>